<dbReference type="AlphaFoldDB" id="A0A848EA74"/>
<dbReference type="InterPro" id="IPR050491">
    <property type="entry name" value="AmpC-like"/>
</dbReference>
<evidence type="ECO:0000313" key="2">
    <source>
        <dbReference type="EMBL" id="NMJ41384.1"/>
    </source>
</evidence>
<dbReference type="Proteomes" id="UP000548582">
    <property type="component" value="Unassembled WGS sequence"/>
</dbReference>
<protein>
    <submittedName>
        <fullName evidence="2">Serine hydrolase</fullName>
    </submittedName>
</protein>
<dbReference type="InterPro" id="IPR012338">
    <property type="entry name" value="Beta-lactam/transpept-like"/>
</dbReference>
<dbReference type="SUPFAM" id="SSF56601">
    <property type="entry name" value="beta-lactamase/transpeptidase-like"/>
    <property type="match status" value="1"/>
</dbReference>
<keyword evidence="2" id="KW-0378">Hydrolase</keyword>
<keyword evidence="3" id="KW-1185">Reference proteome</keyword>
<dbReference type="EMBL" id="JABBKX010000002">
    <property type="protein sequence ID" value="NMJ41384.1"/>
    <property type="molecule type" value="Genomic_DNA"/>
</dbReference>
<evidence type="ECO:0000259" key="1">
    <source>
        <dbReference type="Pfam" id="PF00144"/>
    </source>
</evidence>
<reference evidence="2 3" key="1">
    <citation type="submission" date="2020-03" db="EMBL/GenBank/DDBJ databases">
        <authorList>
            <person name="Sun Q."/>
        </authorList>
    </citation>
    <scope>NUCLEOTIDE SEQUENCE [LARGE SCALE GENOMIC DNA]</scope>
    <source>
        <strain evidence="2 3">JC162</strain>
    </source>
</reference>
<organism evidence="2 3">
    <name type="scientific">Neoroseomonas marina</name>
    <dbReference type="NCBI Taxonomy" id="1232220"/>
    <lineage>
        <taxon>Bacteria</taxon>
        <taxon>Pseudomonadati</taxon>
        <taxon>Pseudomonadota</taxon>
        <taxon>Alphaproteobacteria</taxon>
        <taxon>Acetobacterales</taxon>
        <taxon>Acetobacteraceae</taxon>
        <taxon>Neoroseomonas</taxon>
    </lineage>
</organism>
<proteinExistence type="predicted"/>
<dbReference type="InterPro" id="IPR001466">
    <property type="entry name" value="Beta-lactam-related"/>
</dbReference>
<gene>
    <name evidence="2" type="ORF">GWK16_09045</name>
</gene>
<comment type="caution">
    <text evidence="2">The sequence shown here is derived from an EMBL/GenBank/DDBJ whole genome shotgun (WGS) entry which is preliminary data.</text>
</comment>
<dbReference type="Pfam" id="PF00144">
    <property type="entry name" value="Beta-lactamase"/>
    <property type="match status" value="1"/>
</dbReference>
<dbReference type="RefSeq" id="WP_170053589.1">
    <property type="nucleotide sequence ID" value="NZ_JABBKX010000002.1"/>
</dbReference>
<dbReference type="PANTHER" id="PTHR46825">
    <property type="entry name" value="D-ALANYL-D-ALANINE-CARBOXYPEPTIDASE/ENDOPEPTIDASE AMPH"/>
    <property type="match status" value="1"/>
</dbReference>
<accession>A0A848EA74</accession>
<name>A0A848EA74_9PROT</name>
<dbReference type="PANTHER" id="PTHR46825:SF9">
    <property type="entry name" value="BETA-LACTAMASE-RELATED DOMAIN-CONTAINING PROTEIN"/>
    <property type="match status" value="1"/>
</dbReference>
<dbReference type="Gene3D" id="3.40.710.10">
    <property type="entry name" value="DD-peptidase/beta-lactamase superfamily"/>
    <property type="match status" value="1"/>
</dbReference>
<evidence type="ECO:0000313" key="3">
    <source>
        <dbReference type="Proteomes" id="UP000548582"/>
    </source>
</evidence>
<sequence length="511" mass="53389">MRLDWTAACAEAEAIAASWNTSGPAPGGAILLFDRDGVRGAASAGLASLQHGIAFSPHTPTRFASITKHLLCAFALHRGLDLHAPLGGLVPGLPDAIAALPPFRALSMTAGIPDLLQSYMLCGVPASAAVDAAALDDFTTKLPGLDFAPGSEMSYSNTGYRLVEHALARQGGVFAAWVEGALNAALGTGFRFPAGWDRLVAGLADGYWREAPDAPWRVGSYGMALSASGALAGSAEDLATWLRALLRGDGPAGDVLERLATPVTLADGRPSHYGLGLHVTELGGARLVGHGGHLPGFKNHFLLDPASGSGVVLLSNREETEPYLPTLRIMARLIGTEPPRASAPSLPAGLYVETEGPTWLELHQGTATFMGSRDALLPGPAEGEVVALSPYLPMRLRHTDGSIVGDVGHAARRFQPVASDARLAGDIAGRWRAPALQAELSVSIAADGNATAAMGSGPLHRVVPLTPLAPDRAIMPVGALPWPGRACLWLRSPEMLRIATNRSRVIDFRRV</sequence>
<dbReference type="GO" id="GO:0016787">
    <property type="term" value="F:hydrolase activity"/>
    <property type="evidence" value="ECO:0007669"/>
    <property type="project" value="UniProtKB-KW"/>
</dbReference>
<feature type="domain" description="Beta-lactamase-related" evidence="1">
    <location>
        <begin position="24"/>
        <end position="325"/>
    </location>
</feature>